<evidence type="ECO:0000256" key="5">
    <source>
        <dbReference type="ARBA" id="ARBA00022741"/>
    </source>
</evidence>
<dbReference type="InterPro" id="IPR003694">
    <property type="entry name" value="NAD_synthase"/>
</dbReference>
<gene>
    <name evidence="10" type="ORF">ENK01_00440</name>
</gene>
<organism evidence="10">
    <name type="scientific">Hellea balneolensis</name>
    <dbReference type="NCBI Taxonomy" id="287478"/>
    <lineage>
        <taxon>Bacteria</taxon>
        <taxon>Pseudomonadati</taxon>
        <taxon>Pseudomonadota</taxon>
        <taxon>Alphaproteobacteria</taxon>
        <taxon>Maricaulales</taxon>
        <taxon>Robiginitomaculaceae</taxon>
        <taxon>Hellea</taxon>
    </lineage>
</organism>
<name>A0A7V5U0S3_9PROT</name>
<dbReference type="PANTHER" id="PTHR23090:SF9">
    <property type="entry name" value="GLUTAMINE-DEPENDENT NAD(+) SYNTHETASE"/>
    <property type="match status" value="1"/>
</dbReference>
<evidence type="ECO:0000256" key="2">
    <source>
        <dbReference type="ARBA" id="ARBA00007145"/>
    </source>
</evidence>
<feature type="non-terminal residue" evidence="10">
    <location>
        <position position="1"/>
    </location>
</feature>
<dbReference type="InterPro" id="IPR003010">
    <property type="entry name" value="C-N_Hydrolase"/>
</dbReference>
<dbReference type="EMBL" id="DROP01000029">
    <property type="protein sequence ID" value="HHI88394.1"/>
    <property type="molecule type" value="Genomic_DNA"/>
</dbReference>
<comment type="similarity">
    <text evidence="2">In the C-terminal section; belongs to the NAD synthetase family.</text>
</comment>
<keyword evidence="4 8" id="KW-0436">Ligase</keyword>
<dbReference type="InterPro" id="IPR022310">
    <property type="entry name" value="NAD/GMP_synthase"/>
</dbReference>
<feature type="domain" description="CN hydrolase" evidence="9">
    <location>
        <begin position="1"/>
        <end position="123"/>
    </location>
</feature>
<dbReference type="NCBIfam" id="NF010588">
    <property type="entry name" value="PRK13981.1"/>
    <property type="match status" value="1"/>
</dbReference>
<dbReference type="InterPro" id="IPR036526">
    <property type="entry name" value="C-N_Hydrolase_sf"/>
</dbReference>
<dbReference type="UniPathway" id="UPA00253">
    <property type="reaction ID" value="UER00334"/>
</dbReference>
<sequence>DEARVFSPGPMPEPVMIRGVNIGVPICEDIWHKGVARHLAERGAEFLLVTNGSPYRRTARGERLEAVSARIDRAGLPLIYVNQVGGQDELVFDGSSFSVTADGVVRQFLPSFEEAFEIAKWTKSKSGWTCEAKTNLPVLGQNEADWRAMCLGLGDYVNKNGFDQVILGLSGGIDSAMAAAIAVDALGADRVWCVMLPSKYTSTHSLEDAKACARQLGCRYDIIPIPPAVDAFEDMLAPFFAGTKEGTAEENIQSRIRAVTLMALSNKFGPMLVTTGNKSEMAVGYATLYGDMCGGYNPLKDIYKTEVYELVRWRNANRPEGLLGPAHPVPERILTKAPSAELREDQTDQDSLPPYEILDDILYGLIEEELPVEALLARGHTPEAVRRIQNLLYIAEYKRRQAPPGVKIGAKNFGRDRRYPITNKYRDHVPET</sequence>
<dbReference type="PROSITE" id="PS50263">
    <property type="entry name" value="CN_HYDROLASE"/>
    <property type="match status" value="1"/>
</dbReference>
<dbReference type="SUPFAM" id="SSF56317">
    <property type="entry name" value="Carbon-nitrogen hydrolase"/>
    <property type="match status" value="1"/>
</dbReference>
<keyword evidence="6 8" id="KW-0067">ATP-binding</keyword>
<evidence type="ECO:0000256" key="8">
    <source>
        <dbReference type="RuleBase" id="RU003811"/>
    </source>
</evidence>
<dbReference type="AlphaFoldDB" id="A0A7V5U0S3"/>
<dbReference type="PANTHER" id="PTHR23090">
    <property type="entry name" value="NH 3 /GLUTAMINE-DEPENDENT NAD + SYNTHETASE"/>
    <property type="match status" value="1"/>
</dbReference>
<dbReference type="Pfam" id="PF02540">
    <property type="entry name" value="NAD_synthase"/>
    <property type="match status" value="1"/>
</dbReference>
<keyword evidence="5 8" id="KW-0547">Nucleotide-binding</keyword>
<dbReference type="EC" id="6.3.5.1" evidence="3"/>
<dbReference type="SUPFAM" id="SSF52402">
    <property type="entry name" value="Adenine nucleotide alpha hydrolases-like"/>
    <property type="match status" value="1"/>
</dbReference>
<dbReference type="GO" id="GO:0003952">
    <property type="term" value="F:NAD+ synthase (glutamine-hydrolyzing) activity"/>
    <property type="evidence" value="ECO:0007669"/>
    <property type="project" value="UniProtKB-EC"/>
</dbReference>
<evidence type="ECO:0000256" key="6">
    <source>
        <dbReference type="ARBA" id="ARBA00022840"/>
    </source>
</evidence>
<dbReference type="Proteomes" id="UP000885806">
    <property type="component" value="Unassembled WGS sequence"/>
</dbReference>
<dbReference type="Pfam" id="PF00795">
    <property type="entry name" value="CN_hydrolase"/>
    <property type="match status" value="1"/>
</dbReference>
<protein>
    <recommendedName>
        <fullName evidence="3">NAD(+) synthase (glutamine-hydrolyzing)</fullName>
        <ecNumber evidence="3">6.3.5.1</ecNumber>
    </recommendedName>
</protein>
<dbReference type="CDD" id="cd00553">
    <property type="entry name" value="NAD_synthase"/>
    <property type="match status" value="1"/>
</dbReference>
<proteinExistence type="inferred from homology"/>
<evidence type="ECO:0000256" key="1">
    <source>
        <dbReference type="ARBA" id="ARBA00005188"/>
    </source>
</evidence>
<keyword evidence="7 8" id="KW-0520">NAD</keyword>
<dbReference type="Gene3D" id="3.60.110.10">
    <property type="entry name" value="Carbon-nitrogen hydrolase"/>
    <property type="match status" value="1"/>
</dbReference>
<dbReference type="GO" id="GO:0005524">
    <property type="term" value="F:ATP binding"/>
    <property type="evidence" value="ECO:0007669"/>
    <property type="project" value="UniProtKB-KW"/>
</dbReference>
<evidence type="ECO:0000256" key="3">
    <source>
        <dbReference type="ARBA" id="ARBA00012743"/>
    </source>
</evidence>
<comment type="caution">
    <text evidence="10">The sequence shown here is derived from an EMBL/GenBank/DDBJ whole genome shotgun (WGS) entry which is preliminary data.</text>
</comment>
<evidence type="ECO:0000256" key="7">
    <source>
        <dbReference type="ARBA" id="ARBA00023027"/>
    </source>
</evidence>
<dbReference type="InterPro" id="IPR014729">
    <property type="entry name" value="Rossmann-like_a/b/a_fold"/>
</dbReference>
<evidence type="ECO:0000313" key="10">
    <source>
        <dbReference type="EMBL" id="HHI88394.1"/>
    </source>
</evidence>
<dbReference type="GO" id="GO:0004359">
    <property type="term" value="F:glutaminase activity"/>
    <property type="evidence" value="ECO:0007669"/>
    <property type="project" value="InterPro"/>
</dbReference>
<evidence type="ECO:0000256" key="4">
    <source>
        <dbReference type="ARBA" id="ARBA00022598"/>
    </source>
</evidence>
<dbReference type="GO" id="GO:0005737">
    <property type="term" value="C:cytoplasm"/>
    <property type="evidence" value="ECO:0007669"/>
    <property type="project" value="InterPro"/>
</dbReference>
<accession>A0A7V5U0S3</accession>
<dbReference type="InterPro" id="IPR014445">
    <property type="entry name" value="Gln-dep_NAD_synthase"/>
</dbReference>
<evidence type="ECO:0000259" key="9">
    <source>
        <dbReference type="PROSITE" id="PS50263"/>
    </source>
</evidence>
<dbReference type="FunFam" id="3.40.50.620:FF:000106">
    <property type="entry name" value="Glutamine-dependent NAD(+) synthetase"/>
    <property type="match status" value="1"/>
</dbReference>
<comment type="similarity">
    <text evidence="8">Belongs to the NAD synthetase family.</text>
</comment>
<dbReference type="NCBIfam" id="TIGR00552">
    <property type="entry name" value="nadE"/>
    <property type="match status" value="1"/>
</dbReference>
<dbReference type="Gene3D" id="3.40.50.620">
    <property type="entry name" value="HUPs"/>
    <property type="match status" value="1"/>
</dbReference>
<comment type="pathway">
    <text evidence="1">Cofactor biosynthesis; NAD(+) biosynthesis; NAD(+) from deamido-NAD(+) (L-Gln route): step 1/1.</text>
</comment>
<dbReference type="GO" id="GO:0009435">
    <property type="term" value="P:NAD+ biosynthetic process"/>
    <property type="evidence" value="ECO:0007669"/>
    <property type="project" value="UniProtKB-UniPathway"/>
</dbReference>
<dbReference type="PIRSF" id="PIRSF006630">
    <property type="entry name" value="NADS_GAT"/>
    <property type="match status" value="1"/>
</dbReference>
<reference evidence="10" key="1">
    <citation type="journal article" date="2020" name="mSystems">
        <title>Genome- and Community-Level Interaction Insights into Carbon Utilization and Element Cycling Functions of Hydrothermarchaeota in Hydrothermal Sediment.</title>
        <authorList>
            <person name="Zhou Z."/>
            <person name="Liu Y."/>
            <person name="Xu W."/>
            <person name="Pan J."/>
            <person name="Luo Z.H."/>
            <person name="Li M."/>
        </authorList>
    </citation>
    <scope>NUCLEOTIDE SEQUENCE [LARGE SCALE GENOMIC DNA]</scope>
    <source>
        <strain evidence="10">HyVt-538</strain>
    </source>
</reference>